<evidence type="ECO:0000256" key="2">
    <source>
        <dbReference type="ARBA" id="ARBA00022536"/>
    </source>
</evidence>
<feature type="domain" description="Ig-like" evidence="11">
    <location>
        <begin position="2625"/>
        <end position="2711"/>
    </location>
</feature>
<dbReference type="InterPro" id="IPR000152">
    <property type="entry name" value="EGF-type_Asp/Asn_hydroxyl_site"/>
</dbReference>
<dbReference type="CDD" id="cd00033">
    <property type="entry name" value="CCP"/>
    <property type="match status" value="1"/>
</dbReference>
<dbReference type="PROSITE" id="PS01187">
    <property type="entry name" value="EGF_CA"/>
    <property type="match status" value="2"/>
</dbReference>
<feature type="domain" description="EGF-like" evidence="10">
    <location>
        <begin position="364"/>
        <end position="399"/>
    </location>
</feature>
<dbReference type="Gene3D" id="2.10.50.10">
    <property type="entry name" value="Tumor Necrosis Factor Receptor, subunit A, domain 2"/>
    <property type="match status" value="1"/>
</dbReference>
<evidence type="ECO:0000313" key="15">
    <source>
        <dbReference type="RefSeq" id="XP_031549075.1"/>
    </source>
</evidence>
<dbReference type="InterPro" id="IPR009030">
    <property type="entry name" value="Growth_fac_rcpt_cys_sf"/>
</dbReference>
<dbReference type="PROSITE" id="PS51041">
    <property type="entry name" value="EMI"/>
    <property type="match status" value="1"/>
</dbReference>
<dbReference type="InterPro" id="IPR011489">
    <property type="entry name" value="EMI_domain"/>
</dbReference>
<dbReference type="InterPro" id="IPR013783">
    <property type="entry name" value="Ig-like_fold"/>
</dbReference>
<feature type="signal peptide" evidence="9">
    <location>
        <begin position="1"/>
        <end position="24"/>
    </location>
</feature>
<evidence type="ECO:0000256" key="6">
    <source>
        <dbReference type="PROSITE-ProRule" id="PRU00076"/>
    </source>
</evidence>
<dbReference type="SUPFAM" id="SSF48726">
    <property type="entry name" value="Immunoglobulin"/>
    <property type="match status" value="2"/>
</dbReference>
<dbReference type="OrthoDB" id="5959569at2759"/>
<dbReference type="Pfam" id="PF07645">
    <property type="entry name" value="EGF_CA"/>
    <property type="match status" value="5"/>
</dbReference>
<evidence type="ECO:0000259" key="12">
    <source>
        <dbReference type="PROSITE" id="PS50923"/>
    </source>
</evidence>
<dbReference type="Gene3D" id="2.10.70.10">
    <property type="entry name" value="Complement Module, domain 1"/>
    <property type="match status" value="1"/>
</dbReference>
<evidence type="ECO:0000313" key="14">
    <source>
        <dbReference type="Proteomes" id="UP000515163"/>
    </source>
</evidence>
<dbReference type="Proteomes" id="UP000515163">
    <property type="component" value="Unplaced"/>
</dbReference>
<dbReference type="SMART" id="SM00179">
    <property type="entry name" value="EGF_CA"/>
    <property type="match status" value="8"/>
</dbReference>
<evidence type="ECO:0000256" key="1">
    <source>
        <dbReference type="ARBA" id="ARBA00006373"/>
    </source>
</evidence>
<dbReference type="InterPro" id="IPR018097">
    <property type="entry name" value="EGF_Ca-bd_CS"/>
</dbReference>
<keyword evidence="4" id="KW-0677">Repeat</keyword>
<dbReference type="GO" id="GO:0005509">
    <property type="term" value="F:calcium ion binding"/>
    <property type="evidence" value="ECO:0007669"/>
    <property type="project" value="InterPro"/>
</dbReference>
<dbReference type="Gene3D" id="2.10.25.10">
    <property type="entry name" value="Laminin"/>
    <property type="match status" value="9"/>
</dbReference>
<dbReference type="Pfam" id="PF00084">
    <property type="entry name" value="Sushi"/>
    <property type="match status" value="1"/>
</dbReference>
<dbReference type="SMART" id="SM01411">
    <property type="entry name" value="Ephrin_rec_like"/>
    <property type="match status" value="1"/>
</dbReference>
<gene>
    <name evidence="15" type="primary">LOC116286652</name>
</gene>
<dbReference type="InterPro" id="IPR035976">
    <property type="entry name" value="Sushi/SCR/CCP_sf"/>
</dbReference>
<keyword evidence="2 6" id="KW-0245">EGF-like domain</keyword>
<reference evidence="15" key="1">
    <citation type="submission" date="2025-08" db="UniProtKB">
        <authorList>
            <consortium name="RefSeq"/>
        </authorList>
    </citation>
    <scope>IDENTIFICATION</scope>
    <source>
        <tissue evidence="15">Tentacle</tissue>
    </source>
</reference>
<keyword evidence="5 6" id="KW-1015">Disulfide bond</keyword>
<dbReference type="InterPro" id="IPR036179">
    <property type="entry name" value="Ig-like_dom_sf"/>
</dbReference>
<dbReference type="SMART" id="SM00409">
    <property type="entry name" value="IG"/>
    <property type="match status" value="2"/>
</dbReference>
<feature type="coiled-coil region" evidence="8">
    <location>
        <begin position="1417"/>
        <end position="1444"/>
    </location>
</feature>
<protein>
    <submittedName>
        <fullName evidence="15">Uncharacterized protein LOC116286652</fullName>
    </submittedName>
</protein>
<dbReference type="FunFam" id="2.10.25.10:FF:000240">
    <property type="entry name" value="Vitamin K-dependent protein S"/>
    <property type="match status" value="1"/>
</dbReference>
<dbReference type="InterPro" id="IPR049883">
    <property type="entry name" value="NOTCH1_EGF-like"/>
</dbReference>
<dbReference type="SMART" id="SM00032">
    <property type="entry name" value="CCP"/>
    <property type="match status" value="2"/>
</dbReference>
<dbReference type="InterPro" id="IPR003598">
    <property type="entry name" value="Ig_sub2"/>
</dbReference>
<dbReference type="SMART" id="SM00408">
    <property type="entry name" value="IGc2"/>
    <property type="match status" value="1"/>
</dbReference>
<dbReference type="Gene3D" id="2.60.40.10">
    <property type="entry name" value="Immunoglobulins"/>
    <property type="match status" value="2"/>
</dbReference>
<comment type="similarity">
    <text evidence="1">Belongs to the EGF domain peptide family.</text>
</comment>
<dbReference type="InterPro" id="IPR000436">
    <property type="entry name" value="Sushi_SCR_CCP_dom"/>
</dbReference>
<sequence length="2942" mass="330514">MMLKIRIIFLGLFLVCCLIQVCSRKVIMNGFQSHGSNVCRKTIIVNEPVSVFKVSHFRDNRQTSCGIFGLWRCTKSRIATRSKYVIQTVAKPVDSLYCCYGWKATVFGNSKICNKPICRHGCKHGKCVGADKCKCFSGWSGYMCERDVNECYQSNGNCQHVCTNTPGSYVCGCRKGYIPDEVSKNMCIDLDECANFKEPRCECANGLTPKTCGAGCMNTIGNYRCSCGKGYRLIHSTLCADIDECLSPVTNNCKQRCYNTLGSYSCDCMRGLRLSEDGTKCKDINECSTINGGCSQICLNAYGTFRCRCRLGFKLHTNRRRCIDVDECSLVTPCQMQCNNILGGYFCSCPKGYALNNDKFRCSDIDECVRSNDCEQLCANTVGSYICSCKRGFRLQSSGKVCIDVDECKNGAHKCDQNCHNVIGSYACSCGHGYRLNADKRTCRALPCESIENPVHGSMKCNGFSTGSKCFTKCDSLYDLFGSRERTCLSSGKWDGTKTVCKVKRCTQLSAPENAEVVLPCKKVLNSRCSLECEKGLYRNKLGIAACVLDSSSEFAVWNLNNFTCSKLKFCQPNPCRHGGKCVVQGEEGFFCNCEDTGFEGPQCETGIITTPTYQRLKVNKESKAYYLYARPEDKLTVTIRSTRAILVKPQSELRISKLSRQAAFTLTPKKPGLHIIAYTIDGQDAKFFKAPEENTIFVGPDSVSKDNVYNRLQISEGNLPEGCHELPKSLFQCNARLTSTFPWGTPSATSTEGIVHLRTKSLNIPISLFGASLNELSFTREQLLSKIEETSLQNVPAGSDLSFVRDGKCHSTPMKKNYLFEFIQNDALPKNIFKSLSSVLPQWIELQLDQSNDVFDVTNLMVSVGKPMSDGSGMCEQLPISPSSIFFEPSIAFTTKIGDDTKAFKSKERVCLALDVCQSKTFVGLSSKARKKFHQIEIFRDMDKSGWNFSISSLGIQDPSAKAKDSHFDVWMKSKTQVRISGPQVKVAFNISGNIFMKSGCASELFSRQFTCKLSGSAKGMIQMNTLLKIGDSHETLMNFNSKIISGKFVFGGEQEKQCPKKHQGIELQLESSKNPLQGSRLSPFIFPFRNSKSNKYAMDINITHSIKGGGKTDIRIPPGLIMKLKVLGYAAKEIYSLNIHNEAPELSADGAELQKYANSMNTLVTIAKSIIKNNRILKNKKARHFENIVKSLKNQIEKILTLMSTLSLRLKAAIIKNQLEVLKSDLDASKSLDYDAQRSPVIQNFNGISIGMLSQVCVGWLCVLNVRAKITANNDATSNSCQTKKSKLALPKNNIVPSLHLSPSRNVQLGRLFQIKKGEIIQLDALKKSMRFKAMVTLFGMKKVVILNITNHEVKFRAKGNIFNKFESVINVTAYTSKVDDWDLLVFNASGKMGKGSQLPRMLENSINQYAIILVQRADNRIKRAKKLLEDKIAKLQDVTKLVKSTLGRLNEARNKTIHFEKLEKQAITKYAEYSEKFDDVFLRHAHQIEQFKNATRCNLIECKPECKNVCVPGVCWERANVTYQKQDCFTVNTMVPKLFPTVISYMVDYMTTPTIRRDVGKCKSFVTAFLEGTITSVLSFIGLGRKKRSLQENLFLSNNASNDQFMIPDFNEYLKAENPKLPSDFDINVELRKQIPNLPKNFSMNMALRQYILRRNTIDVNKILKEYFPALSPDFDVNKILDEVVPEFKKSFNFDTLLRDVVLETQRLKKPIDFEKVIRQAIPQMGKEVDLDRFLKMHSPVLRSIENITKLIQKNLNDMTSFKLNTELLKTFDIAKIIKSKLHGTDEQVKQLQNVVLNLVRSSNFNSLITDAFKSNFANLDDIDLNQLIGSVMGENDFDLHTTLKKHFAGFERGLNLERLIKAELRRMITVDVNSSRLGELRFENMIRSVLPMIKNFDVNRIFATAFPNLERKFDVNEILKNAIPVLKMFGDVDINSVISGLSPNLANFDIDKEMKTKVPALRGGPEIGRLISEKLKDQFSPKIEKLLNLLLPVSLPNVTDIFKSITGEDGLNKIQKLVDVTRRVVGVFSGTNMTVDGLLKNMPKVLGNLFPEKVKEISEDLFGVINAIPNGLGFSMAKGFVNAIANSGCNHKYVEESGSTEALRYEQKIPILDAINVVVREWHCSNSRPVSITSNGFHEPKHCCRKDIKCVKIQDPNCLSKIQTCLNVRKIYFNIEQSLLGGYSAELKDLQSAEEELIRIQSELTKAKLSEQTAFQAHQPVDASRKKLIAQVNTKNNSLSKLIAIPGVRLGLKIKTIFGQPFRISSLSFHTVTSSLSKSRLPLKGTVTTKDGPDLTFKVIMDFKDVSLSIEQATKSVIKKLAQSIETSRKRRSISANLEFSNAMNVSEVLEHDKCVMAQNASHFFRDILISLRRLLDSKYTHDRDIAKELNSLHEFRGPSESSSSEAFLVNSYNELISLYKAQRRKLETTSWNEIINDWKNFVENMTEIRHMKDCAGAIDCVEEFGEVLDEMYKPLKSNAQAKEIRSVLLKLVKGIKELLEEDVSTEEAKSKLPNLLLLLSKMNDWNILCGEKPKMLSTQHRKIKRLIGESITIPCNVKSQTKVIYTWRKDNTILKVSDKSDDLELRLLNETSQGLYRCEAANHKGSTFSGITALVIQKKPTIVEHPTDVQVPLNKQSGVTFSCVASAKPLHQRDLPNIAWFFQPFFSKWYVELTNENGNLLYVVPDKVEKGGYYYCEASIRNERMNYTAASRKARLDVLKTTPSNPKIAVIFNATNGCVKLNTSCKVENVLHIPTRMDITLKNHLINLVTTTVGVPIKSISNMKYIPISKSIARIFFYVSDEIRFNQNDQEADEIVEVFADARLNLVRKLKRLTHALNGTVLTTANPRASVIGLANTLELFYVSPECPLGQYLDDNGYMCVQCPPGKFKENLEGECKPCPIGTYQPKPGQVTCLKCDQDKTTLQRSTIEESQCIEKA</sequence>
<dbReference type="InterPro" id="IPR007110">
    <property type="entry name" value="Ig-like_dom"/>
</dbReference>
<evidence type="ECO:0000259" key="13">
    <source>
        <dbReference type="PROSITE" id="PS51041"/>
    </source>
</evidence>
<feature type="domain" description="EGF-like" evidence="10">
    <location>
        <begin position="324"/>
        <end position="363"/>
    </location>
</feature>
<dbReference type="SUPFAM" id="SSF57196">
    <property type="entry name" value="EGF/Laminin"/>
    <property type="match status" value="3"/>
</dbReference>
<dbReference type="Pfam" id="PF13895">
    <property type="entry name" value="Ig_2"/>
    <property type="match status" value="1"/>
</dbReference>
<feature type="disulfide bond" evidence="6">
    <location>
        <begin position="328"/>
        <end position="338"/>
    </location>
</feature>
<dbReference type="SUPFAM" id="SSF57184">
    <property type="entry name" value="Growth factor receptor domain"/>
    <property type="match status" value="3"/>
</dbReference>
<evidence type="ECO:0000259" key="11">
    <source>
        <dbReference type="PROSITE" id="PS50835"/>
    </source>
</evidence>
<feature type="domain" description="Ig-like" evidence="11">
    <location>
        <begin position="2538"/>
        <end position="2614"/>
    </location>
</feature>
<feature type="chain" id="PRO_5028116425" evidence="9">
    <location>
        <begin position="25"/>
        <end position="2942"/>
    </location>
</feature>
<dbReference type="InterPro" id="IPR001881">
    <property type="entry name" value="EGF-like_Ca-bd_dom"/>
</dbReference>
<organism evidence="14 15">
    <name type="scientific">Actinia tenebrosa</name>
    <name type="common">Australian red waratah sea anemone</name>
    <dbReference type="NCBI Taxonomy" id="6105"/>
    <lineage>
        <taxon>Eukaryota</taxon>
        <taxon>Metazoa</taxon>
        <taxon>Cnidaria</taxon>
        <taxon>Anthozoa</taxon>
        <taxon>Hexacorallia</taxon>
        <taxon>Actiniaria</taxon>
        <taxon>Actiniidae</taxon>
        <taxon>Actinia</taxon>
    </lineage>
</organism>
<dbReference type="Pfam" id="PF14670">
    <property type="entry name" value="FXa_inhibition"/>
    <property type="match status" value="1"/>
</dbReference>
<feature type="coiled-coil region" evidence="8">
    <location>
        <begin position="2187"/>
        <end position="2214"/>
    </location>
</feature>
<dbReference type="PROSITE" id="PS00010">
    <property type="entry name" value="ASX_HYDROXYL"/>
    <property type="match status" value="2"/>
</dbReference>
<name>A0A6P8H9D1_ACTTE</name>
<dbReference type="PROSITE" id="PS50835">
    <property type="entry name" value="IG_LIKE"/>
    <property type="match status" value="2"/>
</dbReference>
<dbReference type="PANTHER" id="PTHR24034:SF200">
    <property type="entry name" value="EGF-LIKE AND EMI DOMAIN-CONTAINING PROTEIN 1"/>
    <property type="match status" value="1"/>
</dbReference>
<evidence type="ECO:0000256" key="4">
    <source>
        <dbReference type="ARBA" id="ARBA00022737"/>
    </source>
</evidence>
<feature type="domain" description="Sushi" evidence="12">
    <location>
        <begin position="441"/>
        <end position="503"/>
    </location>
</feature>
<feature type="disulfide bond" evidence="7">
    <location>
        <begin position="474"/>
        <end position="501"/>
    </location>
</feature>
<dbReference type="CDD" id="cd00054">
    <property type="entry name" value="EGF_CA"/>
    <property type="match status" value="7"/>
</dbReference>
<dbReference type="PROSITE" id="PS50026">
    <property type="entry name" value="EGF_3"/>
    <property type="match status" value="3"/>
</dbReference>
<dbReference type="SMART" id="SM00181">
    <property type="entry name" value="EGF"/>
    <property type="match status" value="9"/>
</dbReference>
<dbReference type="CDD" id="cd00096">
    <property type="entry name" value="Ig"/>
    <property type="match status" value="1"/>
</dbReference>
<dbReference type="InterPro" id="IPR050751">
    <property type="entry name" value="ECM_structural_protein"/>
</dbReference>
<feature type="domain" description="EMI" evidence="13">
    <location>
        <begin position="35"/>
        <end position="115"/>
    </location>
</feature>
<dbReference type="FunFam" id="2.10.25.10:FF:000119">
    <property type="entry name" value="vitamin K-dependent protein S"/>
    <property type="match status" value="2"/>
</dbReference>
<dbReference type="InterPro" id="IPR011641">
    <property type="entry name" value="Tyr-kin_ephrin_A/B_rcpt-like"/>
</dbReference>
<evidence type="ECO:0000256" key="3">
    <source>
        <dbReference type="ARBA" id="ARBA00022729"/>
    </source>
</evidence>
<keyword evidence="3 9" id="KW-0732">Signal</keyword>
<dbReference type="Pfam" id="PF07699">
    <property type="entry name" value="Ephrin_rec_like"/>
    <property type="match status" value="1"/>
</dbReference>
<keyword evidence="7" id="KW-0768">Sushi</keyword>
<dbReference type="PROSITE" id="PS50923">
    <property type="entry name" value="SUSHI"/>
    <property type="match status" value="1"/>
</dbReference>
<dbReference type="KEGG" id="aten:116286652"/>
<accession>A0A6P8H9D1</accession>
<evidence type="ECO:0000256" key="7">
    <source>
        <dbReference type="PROSITE-ProRule" id="PRU00302"/>
    </source>
</evidence>
<evidence type="ECO:0000259" key="10">
    <source>
        <dbReference type="PROSITE" id="PS50026"/>
    </source>
</evidence>
<comment type="caution">
    <text evidence="6">Lacks conserved residue(s) required for the propagation of feature annotation.</text>
</comment>
<evidence type="ECO:0000256" key="5">
    <source>
        <dbReference type="ARBA" id="ARBA00023157"/>
    </source>
</evidence>
<keyword evidence="8" id="KW-0175">Coiled coil</keyword>
<feature type="domain" description="EGF-like" evidence="10">
    <location>
        <begin position="567"/>
        <end position="605"/>
    </location>
</feature>
<dbReference type="CDD" id="cd00185">
    <property type="entry name" value="TNFRSF"/>
    <property type="match status" value="1"/>
</dbReference>
<evidence type="ECO:0000256" key="8">
    <source>
        <dbReference type="SAM" id="Coils"/>
    </source>
</evidence>
<dbReference type="RefSeq" id="XP_031549075.1">
    <property type="nucleotide sequence ID" value="XM_031693215.1"/>
</dbReference>
<dbReference type="SUPFAM" id="SSF57535">
    <property type="entry name" value="Complement control module/SCR domain"/>
    <property type="match status" value="1"/>
</dbReference>
<dbReference type="InterPro" id="IPR003599">
    <property type="entry name" value="Ig_sub"/>
</dbReference>
<dbReference type="PROSITE" id="PS01186">
    <property type="entry name" value="EGF_2"/>
    <property type="match status" value="4"/>
</dbReference>
<dbReference type="GeneID" id="116286652"/>
<keyword evidence="14" id="KW-1185">Reference proteome</keyword>
<proteinExistence type="inferred from homology"/>
<feature type="disulfide bond" evidence="6">
    <location>
        <begin position="368"/>
        <end position="378"/>
    </location>
</feature>
<dbReference type="InterPro" id="IPR000742">
    <property type="entry name" value="EGF"/>
</dbReference>
<dbReference type="InParanoid" id="A0A6P8H9D1"/>
<evidence type="ECO:0000256" key="9">
    <source>
        <dbReference type="SAM" id="SignalP"/>
    </source>
</evidence>
<dbReference type="PANTHER" id="PTHR24034">
    <property type="entry name" value="EGF-LIKE DOMAIN-CONTAINING PROTEIN"/>
    <property type="match status" value="1"/>
</dbReference>
<dbReference type="PROSITE" id="PS00022">
    <property type="entry name" value="EGF_1"/>
    <property type="match status" value="1"/>
</dbReference>